<sequence length="303" mass="31519">MEWFGQARDWAAGARGRLYAAPATPFDSVGRARPEFAKNYFGALVAAGADGLAIAAHTGRGPHLSAGVRTELIGAARRAGAATVAGAVTAEEVRVAAAAGAEAVLVFPAPGDAGAVRRHLDRLWEAGGLPLIGFDLYTAPYRDDVFAAVVTHPAVAAVKLARLSDAIACQDRIALVREHGKLAVTGEDRMFGASLTWGAEAALVGIAAAAVGITRAVLDTFTGNDLPAFLAATRRLDTLAATTFREPMDGYVQRMAWIAGAEGSLPGELLTDPYAPALADDEREQVLSVHRALTTVQSPVRAN</sequence>
<dbReference type="SMART" id="SM01130">
    <property type="entry name" value="DHDPS"/>
    <property type="match status" value="1"/>
</dbReference>
<organism evidence="2 3">
    <name type="scientific">Nocardia rhamnosiphila</name>
    <dbReference type="NCBI Taxonomy" id="426716"/>
    <lineage>
        <taxon>Bacteria</taxon>
        <taxon>Bacillati</taxon>
        <taxon>Actinomycetota</taxon>
        <taxon>Actinomycetes</taxon>
        <taxon>Mycobacteriales</taxon>
        <taxon>Nocardiaceae</taxon>
        <taxon>Nocardia</taxon>
    </lineage>
</organism>
<gene>
    <name evidence="2" type="ORF">ABZ510_11280</name>
</gene>
<dbReference type="InterPro" id="IPR002220">
    <property type="entry name" value="DapA-like"/>
</dbReference>
<dbReference type="EMBL" id="JBEYBF010000006">
    <property type="protein sequence ID" value="MEU1952435.1"/>
    <property type="molecule type" value="Genomic_DNA"/>
</dbReference>
<dbReference type="SUPFAM" id="SSF51569">
    <property type="entry name" value="Aldolase"/>
    <property type="match status" value="1"/>
</dbReference>
<dbReference type="PANTHER" id="PTHR12128">
    <property type="entry name" value="DIHYDRODIPICOLINATE SYNTHASE"/>
    <property type="match status" value="1"/>
</dbReference>
<reference evidence="2 3" key="1">
    <citation type="submission" date="2024-06" db="EMBL/GenBank/DDBJ databases">
        <title>The Natural Products Discovery Center: Release of the First 8490 Sequenced Strains for Exploring Actinobacteria Biosynthetic Diversity.</title>
        <authorList>
            <person name="Kalkreuter E."/>
            <person name="Kautsar S.A."/>
            <person name="Yang D."/>
            <person name="Bader C.D."/>
            <person name="Teijaro C.N."/>
            <person name="Fluegel L."/>
            <person name="Davis C.M."/>
            <person name="Simpson J.R."/>
            <person name="Lauterbach L."/>
            <person name="Steele A.D."/>
            <person name="Gui C."/>
            <person name="Meng S."/>
            <person name="Li G."/>
            <person name="Viehrig K."/>
            <person name="Ye F."/>
            <person name="Su P."/>
            <person name="Kiefer A.F."/>
            <person name="Nichols A."/>
            <person name="Cepeda A.J."/>
            <person name="Yan W."/>
            <person name="Fan B."/>
            <person name="Jiang Y."/>
            <person name="Adhikari A."/>
            <person name="Zheng C.-J."/>
            <person name="Schuster L."/>
            <person name="Cowan T.M."/>
            <person name="Smanski M.J."/>
            <person name="Chevrette M.G."/>
            <person name="De Carvalho L.P.S."/>
            <person name="Shen B."/>
        </authorList>
    </citation>
    <scope>NUCLEOTIDE SEQUENCE [LARGE SCALE GENOMIC DNA]</scope>
    <source>
        <strain evidence="2 3">NPDC019708</strain>
    </source>
</reference>
<comment type="caution">
    <text evidence="2">The sequence shown here is derived from an EMBL/GenBank/DDBJ whole genome shotgun (WGS) entry which is preliminary data.</text>
</comment>
<accession>A0ABV2WNI3</accession>
<evidence type="ECO:0000256" key="1">
    <source>
        <dbReference type="ARBA" id="ARBA00023239"/>
    </source>
</evidence>
<protein>
    <submittedName>
        <fullName evidence="2">Dihydrodipicolinate synthase family protein</fullName>
    </submittedName>
</protein>
<dbReference type="Gene3D" id="3.20.20.70">
    <property type="entry name" value="Aldolase class I"/>
    <property type="match status" value="1"/>
</dbReference>
<keyword evidence="3" id="KW-1185">Reference proteome</keyword>
<evidence type="ECO:0000313" key="2">
    <source>
        <dbReference type="EMBL" id="MEU1952435.1"/>
    </source>
</evidence>
<dbReference type="Pfam" id="PF00701">
    <property type="entry name" value="DHDPS"/>
    <property type="match status" value="1"/>
</dbReference>
<proteinExistence type="predicted"/>
<dbReference type="InterPro" id="IPR013785">
    <property type="entry name" value="Aldolase_TIM"/>
</dbReference>
<evidence type="ECO:0000313" key="3">
    <source>
        <dbReference type="Proteomes" id="UP001550628"/>
    </source>
</evidence>
<dbReference type="RefSeq" id="WP_356955548.1">
    <property type="nucleotide sequence ID" value="NZ_JBEYBD010000004.1"/>
</dbReference>
<dbReference type="Proteomes" id="UP001550628">
    <property type="component" value="Unassembled WGS sequence"/>
</dbReference>
<name>A0ABV2WNI3_9NOCA</name>
<keyword evidence="1" id="KW-0456">Lyase</keyword>
<dbReference type="PANTHER" id="PTHR12128:SF38">
    <property type="entry name" value="DIHYDRODIPICOLINATE SYNTHETASE FAMILY PROTEIN (AFU_ORTHOLOGUE AFUA_6G00110)"/>
    <property type="match status" value="1"/>
</dbReference>